<name>A0ABP8V8N9_9GAMM</name>
<organism evidence="1 2">
    <name type="scientific">Kistimonas scapharcae</name>
    <dbReference type="NCBI Taxonomy" id="1036133"/>
    <lineage>
        <taxon>Bacteria</taxon>
        <taxon>Pseudomonadati</taxon>
        <taxon>Pseudomonadota</taxon>
        <taxon>Gammaproteobacteria</taxon>
        <taxon>Oceanospirillales</taxon>
        <taxon>Endozoicomonadaceae</taxon>
        <taxon>Kistimonas</taxon>
    </lineage>
</organism>
<evidence type="ECO:0000313" key="1">
    <source>
        <dbReference type="EMBL" id="GAA4651794.1"/>
    </source>
</evidence>
<sequence>MNYLYLQKNVFILGSLLIMTTVNAELVVLPPGGSLSLNELYNGQIQTTTVYCDTDYHHERTSFSIRQESSSYQVLMNNDIAETCYFFSSALNTVKKLKAHMNEWDIEPARCGIKQEGNHYLIMIDRNAAETVYFFDAATKTLQELRDAGICR</sequence>
<proteinExistence type="predicted"/>
<dbReference type="EMBL" id="BAABFL010000463">
    <property type="protein sequence ID" value="GAA4651794.1"/>
    <property type="molecule type" value="Genomic_DNA"/>
</dbReference>
<keyword evidence="2" id="KW-1185">Reference proteome</keyword>
<reference evidence="2" key="1">
    <citation type="journal article" date="2019" name="Int. J. Syst. Evol. Microbiol.">
        <title>The Global Catalogue of Microorganisms (GCM) 10K type strain sequencing project: providing services to taxonomists for standard genome sequencing and annotation.</title>
        <authorList>
            <consortium name="The Broad Institute Genomics Platform"/>
            <consortium name="The Broad Institute Genome Sequencing Center for Infectious Disease"/>
            <person name="Wu L."/>
            <person name="Ma J."/>
        </authorList>
    </citation>
    <scope>NUCLEOTIDE SEQUENCE [LARGE SCALE GENOMIC DNA]</scope>
    <source>
        <strain evidence="2">JCM 17805</strain>
    </source>
</reference>
<gene>
    <name evidence="1" type="ORF">GCM10023116_40780</name>
</gene>
<comment type="caution">
    <text evidence="1">The sequence shown here is derived from an EMBL/GenBank/DDBJ whole genome shotgun (WGS) entry which is preliminary data.</text>
</comment>
<dbReference type="Proteomes" id="UP001500604">
    <property type="component" value="Unassembled WGS sequence"/>
</dbReference>
<protein>
    <submittedName>
        <fullName evidence="1">Uncharacterized protein</fullName>
    </submittedName>
</protein>
<evidence type="ECO:0000313" key="2">
    <source>
        <dbReference type="Proteomes" id="UP001500604"/>
    </source>
</evidence>
<accession>A0ABP8V8N9</accession>